<sequence>MAKKWQKWATKASCLIYTFYPHTARSMESSKLWLYQRAWSDTCKCTGGDALQCRVLIEWQRG</sequence>
<accession>A0A2P5BCJ0</accession>
<organism evidence="1 2">
    <name type="scientific">Parasponia andersonii</name>
    <name type="common">Sponia andersonii</name>
    <dbReference type="NCBI Taxonomy" id="3476"/>
    <lineage>
        <taxon>Eukaryota</taxon>
        <taxon>Viridiplantae</taxon>
        <taxon>Streptophyta</taxon>
        <taxon>Embryophyta</taxon>
        <taxon>Tracheophyta</taxon>
        <taxon>Spermatophyta</taxon>
        <taxon>Magnoliopsida</taxon>
        <taxon>eudicotyledons</taxon>
        <taxon>Gunneridae</taxon>
        <taxon>Pentapetalae</taxon>
        <taxon>rosids</taxon>
        <taxon>fabids</taxon>
        <taxon>Rosales</taxon>
        <taxon>Cannabaceae</taxon>
        <taxon>Parasponia</taxon>
    </lineage>
</organism>
<dbReference type="Proteomes" id="UP000237105">
    <property type="component" value="Unassembled WGS sequence"/>
</dbReference>
<reference evidence="2" key="1">
    <citation type="submission" date="2016-06" db="EMBL/GenBank/DDBJ databases">
        <title>Parallel loss of symbiosis genes in relatives of nitrogen-fixing non-legume Parasponia.</title>
        <authorList>
            <person name="Van Velzen R."/>
            <person name="Holmer R."/>
            <person name="Bu F."/>
            <person name="Rutten L."/>
            <person name="Van Zeijl A."/>
            <person name="Liu W."/>
            <person name="Santuari L."/>
            <person name="Cao Q."/>
            <person name="Sharma T."/>
            <person name="Shen D."/>
            <person name="Roswanjaya Y."/>
            <person name="Wardhani T."/>
            <person name="Kalhor M.S."/>
            <person name="Jansen J."/>
            <person name="Van den Hoogen J."/>
            <person name="Gungor B."/>
            <person name="Hartog M."/>
            <person name="Hontelez J."/>
            <person name="Verver J."/>
            <person name="Yang W.-C."/>
            <person name="Schijlen E."/>
            <person name="Repin R."/>
            <person name="Schilthuizen M."/>
            <person name="Schranz E."/>
            <person name="Heidstra R."/>
            <person name="Miyata K."/>
            <person name="Fedorova E."/>
            <person name="Kohlen W."/>
            <person name="Bisseling T."/>
            <person name="Smit S."/>
            <person name="Geurts R."/>
        </authorList>
    </citation>
    <scope>NUCLEOTIDE SEQUENCE [LARGE SCALE GENOMIC DNA]</scope>
    <source>
        <strain evidence="2">cv. WU1-14</strain>
    </source>
</reference>
<gene>
    <name evidence="1" type="ORF">PanWU01x14_251320</name>
</gene>
<name>A0A2P5BCJ0_PARAD</name>
<dbReference type="AlphaFoldDB" id="A0A2P5BCJ0"/>
<keyword evidence="2" id="KW-1185">Reference proteome</keyword>
<dbReference type="EMBL" id="JXTB01000310">
    <property type="protein sequence ID" value="PON46486.1"/>
    <property type="molecule type" value="Genomic_DNA"/>
</dbReference>
<proteinExistence type="predicted"/>
<feature type="non-terminal residue" evidence="1">
    <location>
        <position position="62"/>
    </location>
</feature>
<comment type="caution">
    <text evidence="1">The sequence shown here is derived from an EMBL/GenBank/DDBJ whole genome shotgun (WGS) entry which is preliminary data.</text>
</comment>
<evidence type="ECO:0000313" key="2">
    <source>
        <dbReference type="Proteomes" id="UP000237105"/>
    </source>
</evidence>
<evidence type="ECO:0000313" key="1">
    <source>
        <dbReference type="EMBL" id="PON46486.1"/>
    </source>
</evidence>
<protein>
    <submittedName>
        <fullName evidence="1">Uncharacterized protein</fullName>
    </submittedName>
</protein>